<dbReference type="Proteomes" id="UP001216139">
    <property type="component" value="Chromosome"/>
</dbReference>
<reference evidence="1 2" key="1">
    <citation type="submission" date="2023-02" db="EMBL/GenBank/DDBJ databases">
        <title>Genome sequence of Mucilaginibacter jinjuensis strain KACC 16571.</title>
        <authorList>
            <person name="Kim S."/>
            <person name="Heo J."/>
            <person name="Kwon S.-W."/>
        </authorList>
    </citation>
    <scope>NUCLEOTIDE SEQUENCE [LARGE SCALE GENOMIC DNA]</scope>
    <source>
        <strain evidence="1 2">KACC 16571</strain>
    </source>
</reference>
<dbReference type="SUPFAM" id="SSF55909">
    <property type="entry name" value="Pentein"/>
    <property type="match status" value="1"/>
</dbReference>
<dbReference type="RefSeq" id="WP_273628176.1">
    <property type="nucleotide sequence ID" value="NZ_CP117167.1"/>
</dbReference>
<proteinExistence type="predicted"/>
<dbReference type="InterPro" id="IPR014541">
    <property type="entry name" value="Amdntrnsf_FN0238"/>
</dbReference>
<dbReference type="EMBL" id="CP117167">
    <property type="protein sequence ID" value="WCT10074.1"/>
    <property type="molecule type" value="Genomic_DNA"/>
</dbReference>
<protein>
    <submittedName>
        <fullName evidence="1">Arginine deiminase-related protein</fullName>
    </submittedName>
</protein>
<dbReference type="Gene3D" id="3.75.10.10">
    <property type="entry name" value="L-arginine/glycine Amidinotransferase, Chain A"/>
    <property type="match status" value="1"/>
</dbReference>
<dbReference type="PANTHER" id="PTHR43224">
    <property type="entry name" value="AMIDINOTRANSFERASE"/>
    <property type="match status" value="1"/>
</dbReference>
<sequence>MNQSTSTILMIKPVRFGYNEQTAESNAFQTNIDLKAEEAQVNALKEFDAFVAMLYSNGVNVIVIDDTPSPHTPDSIFPNNWISFHDNGDILLYPMQAENRRLERRKDIIRQLEESYSVKHVIDLSHFEELNQFLEGTGSMVLDRINKIAYACLSPRTDAEVLEAFSKQENYKVLLFNSVDANNQPIYHTNVVMCIGTAFAVICLDSIKDAQEKQLVVNTLKQSGKEVIDITFEQMNQFAGNMLEVESISGEKLLVMSQKAYQSLTAEQVTILSKYARLIYADLDTIETLGGGSARCMLAEVHLPKIVA</sequence>
<organism evidence="1 2">
    <name type="scientific">Mucilaginibacter jinjuensis</name>
    <dbReference type="NCBI Taxonomy" id="1176721"/>
    <lineage>
        <taxon>Bacteria</taxon>
        <taxon>Pseudomonadati</taxon>
        <taxon>Bacteroidota</taxon>
        <taxon>Sphingobacteriia</taxon>
        <taxon>Sphingobacteriales</taxon>
        <taxon>Sphingobacteriaceae</taxon>
        <taxon>Mucilaginibacter</taxon>
    </lineage>
</organism>
<dbReference type="PIRSF" id="PIRSF028188">
    <property type="entry name" value="Amdntrnsf_FN0238"/>
    <property type="match status" value="1"/>
</dbReference>
<accession>A0ABY7T163</accession>
<keyword evidence="2" id="KW-1185">Reference proteome</keyword>
<dbReference type="PANTHER" id="PTHR43224:SF1">
    <property type="entry name" value="AMIDINOTRANSFERASE"/>
    <property type="match status" value="1"/>
</dbReference>
<name>A0ABY7T163_9SPHI</name>
<evidence type="ECO:0000313" key="1">
    <source>
        <dbReference type="EMBL" id="WCT10074.1"/>
    </source>
</evidence>
<evidence type="ECO:0000313" key="2">
    <source>
        <dbReference type="Proteomes" id="UP001216139"/>
    </source>
</evidence>
<dbReference type="NCBIfam" id="NF046062">
    <property type="entry name" value="citrull_CtlX"/>
    <property type="match status" value="1"/>
</dbReference>
<gene>
    <name evidence="1" type="ORF">PQO05_15175</name>
</gene>
<dbReference type="Pfam" id="PF19420">
    <property type="entry name" value="DDAH_eukar"/>
    <property type="match status" value="1"/>
</dbReference>